<evidence type="ECO:0000259" key="3">
    <source>
        <dbReference type="PROSITE" id="PS50878"/>
    </source>
</evidence>
<comment type="caution">
    <text evidence="4">The sequence shown here is derived from an EMBL/GenBank/DDBJ whole genome shotgun (WGS) entry which is preliminary data.</text>
</comment>
<evidence type="ECO:0000256" key="2">
    <source>
        <dbReference type="ARBA" id="ARBA00012180"/>
    </source>
</evidence>
<dbReference type="Proteomes" id="UP001274896">
    <property type="component" value="Unassembled WGS sequence"/>
</dbReference>
<reference evidence="4" key="1">
    <citation type="submission" date="2023-06" db="EMBL/GenBank/DDBJ databases">
        <title>Male Hemibagrus guttatus genome.</title>
        <authorList>
            <person name="Bian C."/>
        </authorList>
    </citation>
    <scope>NUCLEOTIDE SEQUENCE</scope>
    <source>
        <strain evidence="4">Male_cb2023</strain>
        <tissue evidence="4">Muscle</tissue>
    </source>
</reference>
<dbReference type="InterPro" id="IPR043128">
    <property type="entry name" value="Rev_trsase/Diguanyl_cyclase"/>
</dbReference>
<keyword evidence="5" id="KW-1185">Reference proteome</keyword>
<sequence>MSTLDPVQDLVEVLRRALTSASTPAPPATTSAFNAASPTPSAVASPMAKPAPFTGSAEDCNGFLLQCLLVLEMQPHLYPDDRSMRRSICWFWKTADVILGRPWLEKHNHIISWRTGEILKWGNQCFNDCFPEFPVPSLPKSEEIQVYATSVESPLEKCSTDIPACYSHFSDVICLKEASKLPPHRPWDCTIDLIPGEPVPKGRIYSLPIPEEKAMVEYINKALSQGYIRPSTSPAASSFFFVVKKDGVLEHLRGATVFTKLDLRSAYNLIRIREGDDWKTAFVTPTGHYEYLVMPYGLVNAPFVFQDFMHEVLQEFLHKSVLVYIDDILIYSRSMADHRQHVAEVLQRLRDYRLFLKAEKCTFHQPSVQFLGYNIDRGGIRMDERKVTAVKDWPLPTSVKELQIPGFCKLLLPIHPRLQLHHQYAYKPPQE</sequence>
<dbReference type="GO" id="GO:0004523">
    <property type="term" value="F:RNA-DNA hybrid ribonuclease activity"/>
    <property type="evidence" value="ECO:0007669"/>
    <property type="project" value="UniProtKB-EC"/>
</dbReference>
<dbReference type="CDD" id="cd01647">
    <property type="entry name" value="RT_LTR"/>
    <property type="match status" value="1"/>
</dbReference>
<dbReference type="InterPro" id="IPR053134">
    <property type="entry name" value="RNA-dir_DNA_polymerase"/>
</dbReference>
<dbReference type="PANTHER" id="PTHR24559:SF440">
    <property type="entry name" value="RIBONUCLEASE H"/>
    <property type="match status" value="1"/>
</dbReference>
<feature type="domain" description="Reverse transcriptase" evidence="3">
    <location>
        <begin position="175"/>
        <end position="375"/>
    </location>
</feature>
<dbReference type="Gene3D" id="3.30.70.270">
    <property type="match status" value="1"/>
</dbReference>
<protein>
    <recommendedName>
        <fullName evidence="2">ribonuclease H</fullName>
        <ecNumber evidence="2">3.1.26.4</ecNumber>
    </recommendedName>
</protein>
<dbReference type="AlphaFoldDB" id="A0AAE0UI49"/>
<evidence type="ECO:0000313" key="4">
    <source>
        <dbReference type="EMBL" id="KAK3506478.1"/>
    </source>
</evidence>
<dbReference type="InterPro" id="IPR000477">
    <property type="entry name" value="RT_dom"/>
</dbReference>
<comment type="similarity">
    <text evidence="1">Belongs to the beta type-B retroviral polymerase family. HERV class-II K(HML-2) pol subfamily.</text>
</comment>
<dbReference type="Pfam" id="PF00078">
    <property type="entry name" value="RVT_1"/>
    <property type="match status" value="1"/>
</dbReference>
<dbReference type="EMBL" id="JAUCMX010000030">
    <property type="protein sequence ID" value="KAK3506478.1"/>
    <property type="molecule type" value="Genomic_DNA"/>
</dbReference>
<evidence type="ECO:0000313" key="5">
    <source>
        <dbReference type="Proteomes" id="UP001274896"/>
    </source>
</evidence>
<name>A0AAE0UI49_9TELE</name>
<dbReference type="PANTHER" id="PTHR24559">
    <property type="entry name" value="TRANSPOSON TY3-I GAG-POL POLYPROTEIN"/>
    <property type="match status" value="1"/>
</dbReference>
<evidence type="ECO:0000256" key="1">
    <source>
        <dbReference type="ARBA" id="ARBA00010879"/>
    </source>
</evidence>
<dbReference type="InterPro" id="IPR043502">
    <property type="entry name" value="DNA/RNA_pol_sf"/>
</dbReference>
<organism evidence="4 5">
    <name type="scientific">Hemibagrus guttatus</name>
    <dbReference type="NCBI Taxonomy" id="175788"/>
    <lineage>
        <taxon>Eukaryota</taxon>
        <taxon>Metazoa</taxon>
        <taxon>Chordata</taxon>
        <taxon>Craniata</taxon>
        <taxon>Vertebrata</taxon>
        <taxon>Euteleostomi</taxon>
        <taxon>Actinopterygii</taxon>
        <taxon>Neopterygii</taxon>
        <taxon>Teleostei</taxon>
        <taxon>Ostariophysi</taxon>
        <taxon>Siluriformes</taxon>
        <taxon>Bagridae</taxon>
        <taxon>Hemibagrus</taxon>
    </lineage>
</organism>
<dbReference type="PROSITE" id="PS50878">
    <property type="entry name" value="RT_POL"/>
    <property type="match status" value="1"/>
</dbReference>
<dbReference type="Gene3D" id="3.10.10.10">
    <property type="entry name" value="HIV Type 1 Reverse Transcriptase, subunit A, domain 1"/>
    <property type="match status" value="2"/>
</dbReference>
<gene>
    <name evidence="4" type="ORF">QTP70_001561</name>
</gene>
<dbReference type="EC" id="3.1.26.4" evidence="2"/>
<proteinExistence type="inferred from homology"/>
<dbReference type="SUPFAM" id="SSF56672">
    <property type="entry name" value="DNA/RNA polymerases"/>
    <property type="match status" value="1"/>
</dbReference>
<accession>A0AAE0UI49</accession>